<evidence type="ECO:0000313" key="2">
    <source>
        <dbReference type="EMBL" id="CAH3974369.1"/>
    </source>
</evidence>
<feature type="compositionally biased region" description="Gly residues" evidence="1">
    <location>
        <begin position="9"/>
        <end position="18"/>
    </location>
</feature>
<organism evidence="2 3">
    <name type="scientific">Pieris brassicae</name>
    <name type="common">White butterfly</name>
    <name type="synonym">Large white butterfly</name>
    <dbReference type="NCBI Taxonomy" id="7116"/>
    <lineage>
        <taxon>Eukaryota</taxon>
        <taxon>Metazoa</taxon>
        <taxon>Ecdysozoa</taxon>
        <taxon>Arthropoda</taxon>
        <taxon>Hexapoda</taxon>
        <taxon>Insecta</taxon>
        <taxon>Pterygota</taxon>
        <taxon>Neoptera</taxon>
        <taxon>Endopterygota</taxon>
        <taxon>Lepidoptera</taxon>
        <taxon>Glossata</taxon>
        <taxon>Ditrysia</taxon>
        <taxon>Papilionoidea</taxon>
        <taxon>Pieridae</taxon>
        <taxon>Pierinae</taxon>
        <taxon>Pieris</taxon>
    </lineage>
</organism>
<comment type="caution">
    <text evidence="2">The sequence shown here is derived from an EMBL/GenBank/DDBJ whole genome shotgun (WGS) entry which is preliminary data.</text>
</comment>
<dbReference type="EMBL" id="CALOZG010000002">
    <property type="protein sequence ID" value="CAH3974369.1"/>
    <property type="molecule type" value="Genomic_DNA"/>
</dbReference>
<sequence length="86" mass="9014">MQFHNKLRGGSGGKGGEGVAAAHGHTFFAPFGHTSINPQVARASDSNGSGSSMFGQEETQSASAHNMPDVATRRPLMTRTQHSFVS</sequence>
<name>A0A9P0X4F4_PIEBR</name>
<proteinExistence type="predicted"/>
<reference evidence="2" key="1">
    <citation type="submission" date="2022-05" db="EMBL/GenBank/DDBJ databases">
        <authorList>
            <person name="Okamura Y."/>
        </authorList>
    </citation>
    <scope>NUCLEOTIDE SEQUENCE</scope>
</reference>
<feature type="region of interest" description="Disordered" evidence="1">
    <location>
        <begin position="1"/>
        <end position="20"/>
    </location>
</feature>
<feature type="compositionally biased region" description="Polar residues" evidence="1">
    <location>
        <begin position="38"/>
        <end position="64"/>
    </location>
</feature>
<evidence type="ECO:0000256" key="1">
    <source>
        <dbReference type="SAM" id="MobiDB-lite"/>
    </source>
</evidence>
<feature type="region of interest" description="Disordered" evidence="1">
    <location>
        <begin position="38"/>
        <end position="86"/>
    </location>
</feature>
<evidence type="ECO:0000313" key="3">
    <source>
        <dbReference type="Proteomes" id="UP001152562"/>
    </source>
</evidence>
<dbReference type="AlphaFoldDB" id="A0A9P0X4F4"/>
<keyword evidence="3" id="KW-1185">Reference proteome</keyword>
<gene>
    <name evidence="2" type="ORF">PIBRA_LOCUS1803</name>
</gene>
<protein>
    <submittedName>
        <fullName evidence="2">Uncharacterized protein</fullName>
    </submittedName>
</protein>
<accession>A0A9P0X4F4</accession>
<dbReference type="Proteomes" id="UP001152562">
    <property type="component" value="Unassembled WGS sequence"/>
</dbReference>